<dbReference type="InterPro" id="IPR046953">
    <property type="entry name" value="Spore_GerAC-like_C"/>
</dbReference>
<evidence type="ECO:0000256" key="5">
    <source>
        <dbReference type="ARBA" id="ARBA00023136"/>
    </source>
</evidence>
<dbReference type="Gene3D" id="3.30.300.210">
    <property type="entry name" value="Nutrient germinant receptor protein C, domain 3"/>
    <property type="match status" value="1"/>
</dbReference>
<evidence type="ECO:0000256" key="2">
    <source>
        <dbReference type="ARBA" id="ARBA00007886"/>
    </source>
</evidence>
<dbReference type="InterPro" id="IPR038501">
    <property type="entry name" value="Spore_GerAC_C_sf"/>
</dbReference>
<dbReference type="InterPro" id="IPR057336">
    <property type="entry name" value="GerAC_N"/>
</dbReference>
<evidence type="ECO:0000313" key="11">
    <source>
        <dbReference type="Proteomes" id="UP000240419"/>
    </source>
</evidence>
<organism evidence="10 11">
    <name type="scientific">Brevibacillus fortis</name>
    <dbReference type="NCBI Taxonomy" id="2126352"/>
    <lineage>
        <taxon>Bacteria</taxon>
        <taxon>Bacillati</taxon>
        <taxon>Bacillota</taxon>
        <taxon>Bacilli</taxon>
        <taxon>Bacillales</taxon>
        <taxon>Paenibacillaceae</taxon>
        <taxon>Brevibacillus</taxon>
    </lineage>
</organism>
<keyword evidence="11" id="KW-1185">Reference proteome</keyword>
<proteinExistence type="inferred from homology"/>
<evidence type="ECO:0000259" key="9">
    <source>
        <dbReference type="Pfam" id="PF25198"/>
    </source>
</evidence>
<keyword evidence="7" id="KW-0449">Lipoprotein</keyword>
<dbReference type="OrthoDB" id="9816067at2"/>
<feature type="domain" description="Spore germination GerAC-like C-terminal" evidence="8">
    <location>
        <begin position="205"/>
        <end position="363"/>
    </location>
</feature>
<dbReference type="InterPro" id="IPR008844">
    <property type="entry name" value="Spore_GerAC-like"/>
</dbReference>
<dbReference type="Proteomes" id="UP000240419">
    <property type="component" value="Unassembled WGS sequence"/>
</dbReference>
<dbReference type="Gene3D" id="6.20.190.10">
    <property type="entry name" value="Nutrient germinant receptor protein C, domain 1"/>
    <property type="match status" value="1"/>
</dbReference>
<comment type="similarity">
    <text evidence="2">Belongs to the GerABKC lipoprotein family.</text>
</comment>
<feature type="domain" description="Spore germination protein N-terminal" evidence="9">
    <location>
        <begin position="23"/>
        <end position="191"/>
    </location>
</feature>
<evidence type="ECO:0000313" key="10">
    <source>
        <dbReference type="EMBL" id="PSJ90130.1"/>
    </source>
</evidence>
<name>A0A2P7USZ8_9BACL</name>
<dbReference type="PANTHER" id="PTHR35789:SF1">
    <property type="entry name" value="SPORE GERMINATION PROTEIN B3"/>
    <property type="match status" value="1"/>
</dbReference>
<comment type="subcellular location">
    <subcellularLocation>
        <location evidence="1">Membrane</location>
        <topology evidence="1">Lipid-anchor</topology>
    </subcellularLocation>
</comment>
<dbReference type="EMBL" id="PXZM01000038">
    <property type="protein sequence ID" value="PSJ90130.1"/>
    <property type="molecule type" value="Genomic_DNA"/>
</dbReference>
<reference evidence="10 11" key="1">
    <citation type="submission" date="2018-03" db="EMBL/GenBank/DDBJ databases">
        <title>Brevisbacillus phylogenomics.</title>
        <authorList>
            <person name="Dunlap C."/>
        </authorList>
    </citation>
    <scope>NUCLEOTIDE SEQUENCE [LARGE SCALE GENOMIC DNA]</scope>
    <source>
        <strain evidence="10 11">NRRL NRS-1210</strain>
    </source>
</reference>
<dbReference type="RefSeq" id="WP_106840896.1">
    <property type="nucleotide sequence ID" value="NZ_JBCNIW010000017.1"/>
</dbReference>
<evidence type="ECO:0000256" key="3">
    <source>
        <dbReference type="ARBA" id="ARBA00022544"/>
    </source>
</evidence>
<dbReference type="GO" id="GO:0009847">
    <property type="term" value="P:spore germination"/>
    <property type="evidence" value="ECO:0007669"/>
    <property type="project" value="InterPro"/>
</dbReference>
<comment type="caution">
    <text evidence="10">The sequence shown here is derived from an EMBL/GenBank/DDBJ whole genome shotgun (WGS) entry which is preliminary data.</text>
</comment>
<gene>
    <name evidence="10" type="ORF">C7R93_22390</name>
</gene>
<evidence type="ECO:0000256" key="1">
    <source>
        <dbReference type="ARBA" id="ARBA00004635"/>
    </source>
</evidence>
<keyword evidence="6" id="KW-0564">Palmitate</keyword>
<evidence type="ECO:0000256" key="6">
    <source>
        <dbReference type="ARBA" id="ARBA00023139"/>
    </source>
</evidence>
<sequence>MKTLTAVMGLLIAICLGGCWNNIDLTETRFVTAVGIDLNEEGRYVLTVNVMKPSSGKADAGGSSGKSTIIQSTGYTIFDAARNMIEYSGYKLSYHHMQYLAIGTEAAKKDIIGPLDLFFRDQELSGRHWVLYVEGKAESLLRTKGNTNDIQPLKINEQMIASRSVGKYPPVRSLDLMRMLATKEKVGYIPISHPFKSLKESREAGAVIIKDGKAVSSINETQVRGLLWVTGKIKSTIVIVPLKKPGQYGSIEVLDSKAKIRPVLENNQLTIQITVHPHGIIGSLDHPIPMDSETYKWLQMKVNQIIKEEINAAVAIAKKNKADIFGFHDYVHRKYPKEWKVWEPQWPEHFSQLEVKVNVQSKLLLNGLLAEQLGEK</sequence>
<dbReference type="NCBIfam" id="TIGR02887">
    <property type="entry name" value="spore_ger_x_C"/>
    <property type="match status" value="1"/>
</dbReference>
<evidence type="ECO:0000256" key="4">
    <source>
        <dbReference type="ARBA" id="ARBA00022729"/>
    </source>
</evidence>
<evidence type="ECO:0000259" key="8">
    <source>
        <dbReference type="Pfam" id="PF05504"/>
    </source>
</evidence>
<dbReference type="PANTHER" id="PTHR35789">
    <property type="entry name" value="SPORE GERMINATION PROTEIN B3"/>
    <property type="match status" value="1"/>
</dbReference>
<dbReference type="Pfam" id="PF25198">
    <property type="entry name" value="Spore_GerAC_N"/>
    <property type="match status" value="1"/>
</dbReference>
<accession>A0A2P7USZ8</accession>
<protein>
    <submittedName>
        <fullName evidence="10">Ger(X)C family spore germination protein</fullName>
    </submittedName>
</protein>
<keyword evidence="4" id="KW-0732">Signal</keyword>
<dbReference type="Pfam" id="PF05504">
    <property type="entry name" value="Spore_GerAC"/>
    <property type="match status" value="1"/>
</dbReference>
<keyword evidence="3" id="KW-0309">Germination</keyword>
<evidence type="ECO:0000256" key="7">
    <source>
        <dbReference type="ARBA" id="ARBA00023288"/>
    </source>
</evidence>
<dbReference type="GO" id="GO:0016020">
    <property type="term" value="C:membrane"/>
    <property type="evidence" value="ECO:0007669"/>
    <property type="project" value="UniProtKB-SubCell"/>
</dbReference>
<dbReference type="AlphaFoldDB" id="A0A2P7USZ8"/>
<keyword evidence="5" id="KW-0472">Membrane</keyword>